<keyword evidence="3" id="KW-1185">Reference proteome</keyword>
<accession>A0A6P4E785</accession>
<feature type="transmembrane region" description="Helical" evidence="1">
    <location>
        <begin position="116"/>
        <end position="134"/>
    </location>
</feature>
<reference evidence="2" key="3">
    <citation type="submission" date="2025-05" db="UniProtKB">
        <authorList>
            <consortium name="EnsemblMetazoa"/>
        </authorList>
    </citation>
    <scope>IDENTIFICATION</scope>
</reference>
<organism evidence="4">
    <name type="scientific">Drosophila rhopaloa</name>
    <name type="common">Fruit fly</name>
    <dbReference type="NCBI Taxonomy" id="1041015"/>
    <lineage>
        <taxon>Eukaryota</taxon>
        <taxon>Metazoa</taxon>
        <taxon>Ecdysozoa</taxon>
        <taxon>Arthropoda</taxon>
        <taxon>Hexapoda</taxon>
        <taxon>Insecta</taxon>
        <taxon>Pterygota</taxon>
        <taxon>Neoptera</taxon>
        <taxon>Endopterygota</taxon>
        <taxon>Diptera</taxon>
        <taxon>Brachycera</taxon>
        <taxon>Muscomorpha</taxon>
        <taxon>Ephydroidea</taxon>
        <taxon>Drosophilidae</taxon>
        <taxon>Drosophila</taxon>
        <taxon>Sophophora</taxon>
    </lineage>
</organism>
<feature type="transmembrane region" description="Helical" evidence="1">
    <location>
        <begin position="146"/>
        <end position="165"/>
    </location>
</feature>
<evidence type="ECO:0000256" key="1">
    <source>
        <dbReference type="SAM" id="Phobius"/>
    </source>
</evidence>
<keyword evidence="1" id="KW-0812">Transmembrane</keyword>
<evidence type="ECO:0000313" key="2">
    <source>
        <dbReference type="EnsemblMetazoa" id="XP_016973832.1"/>
    </source>
</evidence>
<reference evidence="3" key="1">
    <citation type="journal article" date="2021" name="Elife">
        <title>Highly contiguous assemblies of 101 drosophilid genomes.</title>
        <authorList>
            <person name="Kim B.Y."/>
            <person name="Wang J.R."/>
            <person name="Miller D.E."/>
            <person name="Barmina O."/>
            <person name="Delaney E."/>
            <person name="Thompson A."/>
            <person name="Comeault A.A."/>
            <person name="Peede D."/>
            <person name="D'Agostino E.R."/>
            <person name="Pelaez J."/>
            <person name="Aguilar J.M."/>
            <person name="Haji D."/>
            <person name="Matsunaga T."/>
            <person name="Armstrong E.E."/>
            <person name="Zych M."/>
            <person name="Ogawa Y."/>
            <person name="Stamenkovic-Radak M."/>
            <person name="Jelic M."/>
            <person name="Veselinovic M.S."/>
            <person name="Tanaskovic M."/>
            <person name="Eric P."/>
            <person name="Gao J.J."/>
            <person name="Katoh T.K."/>
            <person name="Toda M.J."/>
            <person name="Watabe H."/>
            <person name="Watada M."/>
            <person name="Davis J.S."/>
            <person name="Moyle L.C."/>
            <person name="Manoli G."/>
            <person name="Bertolini E."/>
            <person name="Kostal V."/>
            <person name="Hawley R.S."/>
            <person name="Takahashi A."/>
            <person name="Jones C.D."/>
            <person name="Price D.K."/>
            <person name="Whiteman N."/>
            <person name="Kopp A."/>
            <person name="Matute D.R."/>
            <person name="Petrov D.A."/>
        </authorList>
    </citation>
    <scope>NUCLEOTIDE SEQUENCE [LARGE SCALE GENOMIC DNA]</scope>
</reference>
<evidence type="ECO:0000313" key="3">
    <source>
        <dbReference type="Proteomes" id="UP001652680"/>
    </source>
</evidence>
<protein>
    <submittedName>
        <fullName evidence="4">Uncharacterized protein LOC108040756</fullName>
    </submittedName>
</protein>
<feature type="transmembrane region" description="Helical" evidence="1">
    <location>
        <begin position="62"/>
        <end position="84"/>
    </location>
</feature>
<dbReference type="OrthoDB" id="7858996at2759"/>
<reference evidence="4" key="2">
    <citation type="submission" date="2025-04" db="UniProtKB">
        <authorList>
            <consortium name="RefSeq"/>
        </authorList>
    </citation>
    <scope>IDENTIFICATION</scope>
</reference>
<feature type="transmembrane region" description="Helical" evidence="1">
    <location>
        <begin position="90"/>
        <end position="109"/>
    </location>
</feature>
<proteinExistence type="predicted"/>
<feature type="transmembrane region" description="Helical" evidence="1">
    <location>
        <begin position="29"/>
        <end position="50"/>
    </location>
</feature>
<dbReference type="AlphaFoldDB" id="A0A6P4E785"/>
<evidence type="ECO:0000313" key="4">
    <source>
        <dbReference type="RefSeq" id="XP_016973832.1"/>
    </source>
</evidence>
<name>A0A6P4E785_DRORH</name>
<feature type="transmembrane region" description="Helical" evidence="1">
    <location>
        <begin position="211"/>
        <end position="234"/>
    </location>
</feature>
<dbReference type="EnsemblMetazoa" id="XM_017118343.1">
    <property type="protein sequence ID" value="XP_016973832.1"/>
    <property type="gene ID" value="LOC108040756"/>
</dbReference>
<sequence length="262" mass="29115">MDNIYHQDNARATVNSVIDDPMTQFIHSIYHMSLIMIGLTVVSWVLLLLTNTRPHQHLPFPGYVPVIVIFLAMVTMHCIPGIAYCSPCKWMMAGLVMVCTIVAGCFITFELGLLTTVLVMLCVAVILLVLNFSGAKCPQEILPGGLWSTMLMLVLLLVLVVVGIAQLCTGNEELLETFVAVLFIMLVIAIPIQAQFNHGRLDVVEVVPREHLMICTLTVYLHTVMFFCCISYFIEVSEKKAATASTDVHGHEVESVTERNYN</sequence>
<gene>
    <name evidence="4" type="primary">LOC108040756</name>
    <name evidence="2" type="synonym">108040756</name>
</gene>
<keyword evidence="1" id="KW-1133">Transmembrane helix</keyword>
<feature type="transmembrane region" description="Helical" evidence="1">
    <location>
        <begin position="177"/>
        <end position="196"/>
    </location>
</feature>
<dbReference type="GeneID" id="108040756"/>
<keyword evidence="1" id="KW-0472">Membrane</keyword>
<dbReference type="Proteomes" id="UP001652680">
    <property type="component" value="Unassembled WGS sequence"/>
</dbReference>
<dbReference type="RefSeq" id="XP_016973832.1">
    <property type="nucleotide sequence ID" value="XM_017118343.1"/>
</dbReference>